<protein>
    <submittedName>
        <fullName evidence="1">Uncharacterized protein</fullName>
    </submittedName>
</protein>
<evidence type="ECO:0000313" key="2">
    <source>
        <dbReference type="Proteomes" id="UP000887458"/>
    </source>
</evidence>
<dbReference type="EMBL" id="NJHN03000018">
    <property type="protein sequence ID" value="KAH9425437.1"/>
    <property type="molecule type" value="Genomic_DNA"/>
</dbReference>
<sequence>MLLSGYNNSLNIININSRILTSTAKSLILRSRSLLNLSQSARTLSRSNIILSRSFSAQSRRDLYKSISCITCCNSNCNCLICSQSRSDIIRLYSRIAILRSSYICCRSRLALLRPFIAL</sequence>
<name>A0ABQ8JS63_DERPT</name>
<comment type="caution">
    <text evidence="1">The sequence shown here is derived from an EMBL/GenBank/DDBJ whole genome shotgun (WGS) entry which is preliminary data.</text>
</comment>
<evidence type="ECO:0000313" key="1">
    <source>
        <dbReference type="EMBL" id="KAH9425437.1"/>
    </source>
</evidence>
<dbReference type="Proteomes" id="UP000887458">
    <property type="component" value="Unassembled WGS sequence"/>
</dbReference>
<organism evidence="1 2">
    <name type="scientific">Dermatophagoides pteronyssinus</name>
    <name type="common">European house dust mite</name>
    <dbReference type="NCBI Taxonomy" id="6956"/>
    <lineage>
        <taxon>Eukaryota</taxon>
        <taxon>Metazoa</taxon>
        <taxon>Ecdysozoa</taxon>
        <taxon>Arthropoda</taxon>
        <taxon>Chelicerata</taxon>
        <taxon>Arachnida</taxon>
        <taxon>Acari</taxon>
        <taxon>Acariformes</taxon>
        <taxon>Sarcoptiformes</taxon>
        <taxon>Astigmata</taxon>
        <taxon>Psoroptidia</taxon>
        <taxon>Analgoidea</taxon>
        <taxon>Pyroglyphidae</taxon>
        <taxon>Dermatophagoidinae</taxon>
        <taxon>Dermatophagoides</taxon>
    </lineage>
</organism>
<keyword evidence="2" id="KW-1185">Reference proteome</keyword>
<reference evidence="1 2" key="1">
    <citation type="journal article" date="2018" name="J. Allergy Clin. Immunol.">
        <title>High-quality assembly of Dermatophagoides pteronyssinus genome and transcriptome reveals a wide range of novel allergens.</title>
        <authorList>
            <person name="Liu X.Y."/>
            <person name="Yang K.Y."/>
            <person name="Wang M.Q."/>
            <person name="Kwok J.S."/>
            <person name="Zeng X."/>
            <person name="Yang Z."/>
            <person name="Xiao X.J."/>
            <person name="Lau C.P."/>
            <person name="Li Y."/>
            <person name="Huang Z.M."/>
            <person name="Ba J.G."/>
            <person name="Yim A.K."/>
            <person name="Ouyang C.Y."/>
            <person name="Ngai S.M."/>
            <person name="Chan T.F."/>
            <person name="Leung E.L."/>
            <person name="Liu L."/>
            <person name="Liu Z.G."/>
            <person name="Tsui S.K."/>
        </authorList>
    </citation>
    <scope>NUCLEOTIDE SEQUENCE [LARGE SCALE GENOMIC DNA]</scope>
    <source>
        <strain evidence="1">Derp</strain>
    </source>
</reference>
<feature type="non-terminal residue" evidence="1">
    <location>
        <position position="119"/>
    </location>
</feature>
<accession>A0ABQ8JS63</accession>
<reference evidence="1 2" key="2">
    <citation type="journal article" date="2022" name="Mol. Biol. Evol.">
        <title>Comparative Genomics Reveals Insights into the Divergent Evolution of Astigmatic Mites and Household Pest Adaptations.</title>
        <authorList>
            <person name="Xiong Q."/>
            <person name="Wan A.T."/>
            <person name="Liu X."/>
            <person name="Fung C.S."/>
            <person name="Xiao X."/>
            <person name="Malainual N."/>
            <person name="Hou J."/>
            <person name="Wang L."/>
            <person name="Wang M."/>
            <person name="Yang K.Y."/>
            <person name="Cui Y."/>
            <person name="Leung E.L."/>
            <person name="Nong W."/>
            <person name="Shin S.K."/>
            <person name="Au S.W."/>
            <person name="Jeong K.Y."/>
            <person name="Chew F.T."/>
            <person name="Hui J.H."/>
            <person name="Leung T.F."/>
            <person name="Tungtrongchitr A."/>
            <person name="Zhong N."/>
            <person name="Liu Z."/>
            <person name="Tsui S.K."/>
        </authorList>
    </citation>
    <scope>NUCLEOTIDE SEQUENCE [LARGE SCALE GENOMIC DNA]</scope>
    <source>
        <strain evidence="1">Derp</strain>
    </source>
</reference>
<gene>
    <name evidence="1" type="ORF">DERP_006045</name>
</gene>
<proteinExistence type="predicted"/>